<dbReference type="OMA" id="ACERSIP"/>
<sequence length="602" mass="65998">MTILTRARSAVFRNFQDLPTSHITMATKGKATMSKLSIPKRHSQGSRSQSYQSSSAQEFVDIPARSQDDDFSQGDNFSISPGLNGSCQFDNLGNWAISDAMLTCADISTASEATDESFDTQSLSTTDYDMHESQMLTFAPYTQPLFSGSADHTTFSDINPIQDATASCDSPQMAFRNSHGFQTVSGAMGFSVKNESGHITTENGHENEKCQMEFDPAHQGMKNSDSLAVSSPWCQSAMSDDTSTGNVVHMSNLYAQIPATPPLTEAGQDVPVTSACSPSNFSPYAGHDDSPFVDTAYLSGQNFPMNGFYPLSPPLSAKDYNSLSTEATGDISEVSDGDMFSTSVLSSRTKDGAETRNPRDHPFYSLPPETDGKYYCPFASREKPCSHTPTTQKCAYHKYLDSHLKPYRCKVPQCVDAHFSSNACLFRHEREAHGMHGHGENPHLCHFPACERSIPGNGFPRRWNLHDHMRRVHDCTSSDKASSPEGSPVTGAAGKKKDSAIRKRKGGSPNSQTMKRVRPVQSQTAAALKLAQAQSGQQLQNAERSYYACLAQLQEELKNINPQDPTLHEKANARLQELHTLSLNYRYIRAGQLANERASKSS</sequence>
<name>D4ANB5_ARTBC</name>
<dbReference type="HOGENOM" id="CLU_038084_0_0_1"/>
<feature type="region of interest" description="Disordered" evidence="1">
    <location>
        <begin position="29"/>
        <end position="58"/>
    </location>
</feature>
<dbReference type="Gene3D" id="3.30.160.60">
    <property type="entry name" value="Classic Zinc Finger"/>
    <property type="match status" value="1"/>
</dbReference>
<dbReference type="InterPro" id="IPR059009">
    <property type="entry name" value="Znf_C2H2_17_1st"/>
</dbReference>
<comment type="caution">
    <text evidence="3">The sequence shown here is derived from an EMBL/GenBank/DDBJ whole genome shotgun (WGS) entry which is preliminary data.</text>
</comment>
<evidence type="ECO:0000313" key="4">
    <source>
        <dbReference type="Proteomes" id="UP000008866"/>
    </source>
</evidence>
<feature type="region of interest" description="Disordered" evidence="1">
    <location>
        <begin position="347"/>
        <end position="366"/>
    </location>
</feature>
<dbReference type="eggNOG" id="ENOG502SNG2">
    <property type="taxonomic scope" value="Eukaryota"/>
</dbReference>
<proteinExistence type="predicted"/>
<dbReference type="SMART" id="SM00355">
    <property type="entry name" value="ZnF_C2H2"/>
    <property type="match status" value="2"/>
</dbReference>
<dbReference type="Pfam" id="PF26176">
    <property type="entry name" value="zf_C2H2_17_2"/>
    <property type="match status" value="1"/>
</dbReference>
<evidence type="ECO:0000313" key="3">
    <source>
        <dbReference type="EMBL" id="EFE35676.1"/>
    </source>
</evidence>
<organism evidence="3 4">
    <name type="scientific">Arthroderma benhamiae (strain ATCC MYA-4681 / CBS 112371)</name>
    <name type="common">Trichophyton mentagrophytes</name>
    <dbReference type="NCBI Taxonomy" id="663331"/>
    <lineage>
        <taxon>Eukaryota</taxon>
        <taxon>Fungi</taxon>
        <taxon>Dikarya</taxon>
        <taxon>Ascomycota</taxon>
        <taxon>Pezizomycotina</taxon>
        <taxon>Eurotiomycetes</taxon>
        <taxon>Eurotiomycetidae</taxon>
        <taxon>Onygenales</taxon>
        <taxon>Arthrodermataceae</taxon>
        <taxon>Trichophyton</taxon>
    </lineage>
</organism>
<accession>D4ANB5</accession>
<feature type="region of interest" description="Disordered" evidence="1">
    <location>
        <begin position="474"/>
        <end position="521"/>
    </location>
</feature>
<feature type="domain" description="C2H2-type" evidence="2">
    <location>
        <begin position="407"/>
        <end position="433"/>
    </location>
</feature>
<dbReference type="AlphaFoldDB" id="D4ANB5"/>
<dbReference type="Pfam" id="PF26177">
    <property type="entry name" value="zf_C2H2_17_1st"/>
    <property type="match status" value="1"/>
</dbReference>
<evidence type="ECO:0000256" key="1">
    <source>
        <dbReference type="SAM" id="MobiDB-lite"/>
    </source>
</evidence>
<reference evidence="4" key="1">
    <citation type="journal article" date="2011" name="Genome Biol.">
        <title>Comparative and functional genomics provide insights into the pathogenicity of dermatophytic fungi.</title>
        <authorList>
            <person name="Burmester A."/>
            <person name="Shelest E."/>
            <person name="Gloeckner G."/>
            <person name="Heddergott C."/>
            <person name="Schindler S."/>
            <person name="Staib P."/>
            <person name="Heidel A."/>
            <person name="Felder M."/>
            <person name="Petzold A."/>
            <person name="Szafranski K."/>
            <person name="Feuermann M."/>
            <person name="Pedruzzi I."/>
            <person name="Priebe S."/>
            <person name="Groth M."/>
            <person name="Winkler R."/>
            <person name="Li W."/>
            <person name="Kniemeyer O."/>
            <person name="Schroeckh V."/>
            <person name="Hertweck C."/>
            <person name="Hube B."/>
            <person name="White T.C."/>
            <person name="Platzer M."/>
            <person name="Guthke R."/>
            <person name="Heitman J."/>
            <person name="Woestemeyer J."/>
            <person name="Zipfel P.F."/>
            <person name="Monod M."/>
            <person name="Brakhage A.A."/>
        </authorList>
    </citation>
    <scope>NUCLEOTIDE SEQUENCE [LARGE SCALE GENOMIC DNA]</scope>
    <source>
        <strain evidence="4">ATCC MYA-4681 / CBS 112371</strain>
    </source>
</reference>
<feature type="domain" description="C2H2-type" evidence="2">
    <location>
        <begin position="443"/>
        <end position="473"/>
    </location>
</feature>
<dbReference type="EMBL" id="ABSU01000003">
    <property type="protein sequence ID" value="EFE35676.1"/>
    <property type="molecule type" value="Genomic_DNA"/>
</dbReference>
<dbReference type="GeneID" id="9521804"/>
<feature type="compositionally biased region" description="Low complexity" evidence="1">
    <location>
        <begin position="45"/>
        <end position="57"/>
    </location>
</feature>
<feature type="compositionally biased region" description="Basic and acidic residues" evidence="1">
    <location>
        <begin position="348"/>
        <end position="362"/>
    </location>
</feature>
<gene>
    <name evidence="3" type="ORF">ARB_05720</name>
</gene>
<evidence type="ECO:0000259" key="2">
    <source>
        <dbReference type="SMART" id="SM00355"/>
    </source>
</evidence>
<keyword evidence="4" id="KW-1185">Reference proteome</keyword>
<dbReference type="Proteomes" id="UP000008866">
    <property type="component" value="Unassembled WGS sequence"/>
</dbReference>
<dbReference type="RefSeq" id="XP_003016321.1">
    <property type="nucleotide sequence ID" value="XM_003016275.1"/>
</dbReference>
<dbReference type="InterPro" id="IPR059095">
    <property type="entry name" value="Znf_C2H2_17_2nd"/>
</dbReference>
<dbReference type="InterPro" id="IPR013087">
    <property type="entry name" value="Znf_C2H2_type"/>
</dbReference>
<protein>
    <submittedName>
        <fullName evidence="3">C2H2 finger domain protein, putative</fullName>
    </submittedName>
</protein>
<dbReference type="KEGG" id="abe:ARB_05720"/>